<comment type="caution">
    <text evidence="2">The sequence shown here is derived from an EMBL/GenBank/DDBJ whole genome shotgun (WGS) entry which is preliminary data.</text>
</comment>
<sequence>MSPLPPDHTPLVQVRTPTYRRPAMLRRCLQSLQAQTWSNWVCDVQDDSPDSACEAVVRALGDPRIHYRRNEPRLYASKNIDSCFSRKNPRNADYFCLVEDDNWLLPEFMRANIELARREGVEVVLRNQLVELGSGTEEARLSAFGILDGKFVEGRYDPGLFRLALMADIGMSHGGLFWSRKATSDFEIGFPVSATLQEYMRTYAVEEPIYVALEPLAVWAENGEDTTRNLGARVGYLRRELTLKRSIAALQRRAWQRATPEDREGFLTSPRFRYAKADRARGMVKSLTRLAVGDALPAKEHARLVLRGAMIRVLGRVEPGLQAFFEAREAEERGFAAHGVEARGV</sequence>
<reference evidence="2 3" key="1">
    <citation type="submission" date="2019-04" db="EMBL/GenBank/DDBJ databases">
        <title>Crypto-aerobic microbial life in anoxic (sulfidic) marine sediments.</title>
        <authorList>
            <person name="Bhattacharya S."/>
            <person name="Roy C."/>
            <person name="Mondal N."/>
            <person name="Sarkar J."/>
            <person name="Mandal S."/>
            <person name="Rameez M.J."/>
            <person name="Ghosh W."/>
        </authorList>
    </citation>
    <scope>NUCLEOTIDE SEQUENCE [LARGE SCALE GENOMIC DNA]</scope>
    <source>
        <strain evidence="2 3">SBBC</strain>
    </source>
</reference>
<evidence type="ECO:0000313" key="2">
    <source>
        <dbReference type="EMBL" id="TKA95200.1"/>
    </source>
</evidence>
<dbReference type="InterPro" id="IPR029044">
    <property type="entry name" value="Nucleotide-diphossugar_trans"/>
</dbReference>
<name>A0A4U0YRR4_9RHOB</name>
<proteinExistence type="predicted"/>
<dbReference type="Gene3D" id="3.90.550.10">
    <property type="entry name" value="Spore Coat Polysaccharide Biosynthesis Protein SpsA, Chain A"/>
    <property type="match status" value="1"/>
</dbReference>
<gene>
    <name evidence="2" type="ORF">FAZ78_18120</name>
</gene>
<dbReference type="RefSeq" id="WP_136793807.1">
    <property type="nucleotide sequence ID" value="NZ_SWAU01000216.1"/>
</dbReference>
<evidence type="ECO:0000259" key="1">
    <source>
        <dbReference type="Pfam" id="PF00535"/>
    </source>
</evidence>
<dbReference type="SUPFAM" id="SSF53448">
    <property type="entry name" value="Nucleotide-diphospho-sugar transferases"/>
    <property type="match status" value="1"/>
</dbReference>
<dbReference type="EMBL" id="SWAU01000216">
    <property type="protein sequence ID" value="TKA95200.1"/>
    <property type="molecule type" value="Genomic_DNA"/>
</dbReference>
<dbReference type="GO" id="GO:0016740">
    <property type="term" value="F:transferase activity"/>
    <property type="evidence" value="ECO:0007669"/>
    <property type="project" value="UniProtKB-KW"/>
</dbReference>
<evidence type="ECO:0000313" key="3">
    <source>
        <dbReference type="Proteomes" id="UP000306340"/>
    </source>
</evidence>
<accession>A0A4U0YRR4</accession>
<organism evidence="2 3">
    <name type="scientific">Cereibacter changlensis</name>
    <dbReference type="NCBI Taxonomy" id="402884"/>
    <lineage>
        <taxon>Bacteria</taxon>
        <taxon>Pseudomonadati</taxon>
        <taxon>Pseudomonadota</taxon>
        <taxon>Alphaproteobacteria</taxon>
        <taxon>Rhodobacterales</taxon>
        <taxon>Paracoccaceae</taxon>
        <taxon>Cereibacter</taxon>
    </lineage>
</organism>
<dbReference type="AlphaFoldDB" id="A0A4U0YRR4"/>
<protein>
    <submittedName>
        <fullName evidence="2">Glycosyltransferase family 2 protein</fullName>
    </submittedName>
</protein>
<dbReference type="Pfam" id="PF00535">
    <property type="entry name" value="Glycos_transf_2"/>
    <property type="match status" value="1"/>
</dbReference>
<dbReference type="CDD" id="cd00761">
    <property type="entry name" value="Glyco_tranf_GTA_type"/>
    <property type="match status" value="1"/>
</dbReference>
<feature type="domain" description="Glycosyltransferase 2-like" evidence="1">
    <location>
        <begin position="16"/>
        <end position="144"/>
    </location>
</feature>
<dbReference type="InterPro" id="IPR001173">
    <property type="entry name" value="Glyco_trans_2-like"/>
</dbReference>
<dbReference type="Proteomes" id="UP000306340">
    <property type="component" value="Unassembled WGS sequence"/>
</dbReference>
<keyword evidence="2" id="KW-0808">Transferase</keyword>